<evidence type="ECO:0000313" key="5">
    <source>
        <dbReference type="Proteomes" id="UP001499863"/>
    </source>
</evidence>
<dbReference type="InterPro" id="IPR000792">
    <property type="entry name" value="Tscrpt_reg_LuxR_C"/>
</dbReference>
<name>A0ABN1XZZ4_9ACTN</name>
<dbReference type="EMBL" id="BAAAKJ010000147">
    <property type="protein sequence ID" value="GAA1394198.1"/>
    <property type="molecule type" value="Genomic_DNA"/>
</dbReference>
<dbReference type="InterPro" id="IPR036388">
    <property type="entry name" value="WH-like_DNA-bd_sf"/>
</dbReference>
<dbReference type="SUPFAM" id="SSF48452">
    <property type="entry name" value="TPR-like"/>
    <property type="match status" value="1"/>
</dbReference>
<dbReference type="SMART" id="SM00421">
    <property type="entry name" value="HTH_LUXR"/>
    <property type="match status" value="1"/>
</dbReference>
<accession>A0ABN1XZZ4</accession>
<keyword evidence="1" id="KW-0547">Nucleotide-binding</keyword>
<dbReference type="Pfam" id="PF13191">
    <property type="entry name" value="AAA_16"/>
    <property type="match status" value="1"/>
</dbReference>
<dbReference type="SUPFAM" id="SSF46894">
    <property type="entry name" value="C-terminal effector domain of the bipartite response regulators"/>
    <property type="match status" value="1"/>
</dbReference>
<evidence type="ECO:0000259" key="3">
    <source>
        <dbReference type="PROSITE" id="PS50043"/>
    </source>
</evidence>
<feature type="domain" description="HTH luxR-type" evidence="3">
    <location>
        <begin position="836"/>
        <end position="901"/>
    </location>
</feature>
<evidence type="ECO:0000256" key="2">
    <source>
        <dbReference type="ARBA" id="ARBA00022840"/>
    </source>
</evidence>
<protein>
    <submittedName>
        <fullName evidence="4">LuxR C-terminal-related transcriptional regulator</fullName>
    </submittedName>
</protein>
<dbReference type="Pfam" id="PF00196">
    <property type="entry name" value="GerE"/>
    <property type="match status" value="1"/>
</dbReference>
<evidence type="ECO:0000256" key="1">
    <source>
        <dbReference type="ARBA" id="ARBA00022741"/>
    </source>
</evidence>
<sequence length="905" mass="97690">MGCSAGRGGVALVTGVAASGKTELMNAFVRHASEAGALVLSAMATRSESEIPFGVVDQLSHNALLAPEDVHEIQGAIEAGVLLADVRGSDPDRIHPEHAKVLARLHVALTRLSRCGSGPLVIAVDDLQESDRFSLQLLRYLARRITNQPVLMVLNVLSETTTGIPLFLMEIVGQSNTRRIRLEPLSGSATAQLMANFLESADVARLLPEYERLSGGNPLLVRGLLDDHRGGPGGPADRVPHVADGYRQAVTRSLRRTDPNAAEAAYGLAVLGLPRVNALVGRLLAVETDALERCEQILLRTGLLGPSGFRHPEARAAVLDSLDPARRGELHLRAARLLFIEGAPATEVAGHLLAADAAPDPWAVRLLLEAAEQVLSEDQVELAAEYSRLAHREAAEPDQRADVTLMLAQIDGQGSPVAAVRHCVTLTEALHEGKLNQSQAIQLVKYLLQQGPSEQAESALRHLCETLRQEGVATTSEWEAFRLWLGCTFPLLAGRFAPLTETSGQPRDSTNPYLQASRLLDGVLRGTLSEAGIDAVQEHLQTLGLNETTLEPLTVALTALVYADRQRAAVAWGDELLREARARNIPSWLGVLSSVMAKATVRSGDLAAAERHAAAALEWRPEIKYALATQALVRTARGDLDAAGGMLNRPLRSAVLENPSGLYYRHARGHYYLAIGRAHAALMEFRACGQDMRAWEMDLPSLVPWRSDLAQALIALGRTDEARELATEQLSALKRSWGRTRALTLRVIAEASGAECRPPLLAEALASLEESPDQVERSRIHGLLGRTHRLLGDADAAGRHIQRARQLAKDCQADGLLPGLPPEDEPQPVAAGRGAELIGIEDLSKAEQRVARLVSQGFTNSEVADKLFITVSTVEQHLTRIYRKLGLKHRSALQSLAEGVLVDSC</sequence>
<dbReference type="PRINTS" id="PR00038">
    <property type="entry name" value="HTHLUXR"/>
</dbReference>
<keyword evidence="2" id="KW-0067">ATP-binding</keyword>
<dbReference type="InterPro" id="IPR041664">
    <property type="entry name" value="AAA_16"/>
</dbReference>
<dbReference type="Gene3D" id="1.25.40.10">
    <property type="entry name" value="Tetratricopeptide repeat domain"/>
    <property type="match status" value="1"/>
</dbReference>
<dbReference type="Proteomes" id="UP001499863">
    <property type="component" value="Unassembled WGS sequence"/>
</dbReference>
<evidence type="ECO:0000313" key="4">
    <source>
        <dbReference type="EMBL" id="GAA1394198.1"/>
    </source>
</evidence>
<keyword evidence="5" id="KW-1185">Reference proteome</keyword>
<reference evidence="4 5" key="1">
    <citation type="journal article" date="2019" name="Int. J. Syst. Evol. Microbiol.">
        <title>The Global Catalogue of Microorganisms (GCM) 10K type strain sequencing project: providing services to taxonomists for standard genome sequencing and annotation.</title>
        <authorList>
            <consortium name="The Broad Institute Genomics Platform"/>
            <consortium name="The Broad Institute Genome Sequencing Center for Infectious Disease"/>
            <person name="Wu L."/>
            <person name="Ma J."/>
        </authorList>
    </citation>
    <scope>NUCLEOTIDE SEQUENCE [LARGE SCALE GENOMIC DNA]</scope>
    <source>
        <strain evidence="4 5">JCM 12393</strain>
    </source>
</reference>
<dbReference type="PROSITE" id="PS00622">
    <property type="entry name" value="HTH_LUXR_1"/>
    <property type="match status" value="1"/>
</dbReference>
<gene>
    <name evidence="4" type="ORF">GCM10009639_28080</name>
</gene>
<dbReference type="PANTHER" id="PTHR16305">
    <property type="entry name" value="TESTICULAR SOLUBLE ADENYLYL CYCLASE"/>
    <property type="match status" value="1"/>
</dbReference>
<dbReference type="InterPro" id="IPR016032">
    <property type="entry name" value="Sig_transdc_resp-reg_C-effctor"/>
</dbReference>
<organism evidence="4 5">
    <name type="scientific">Kitasatospora putterlickiae</name>
    <dbReference type="NCBI Taxonomy" id="221725"/>
    <lineage>
        <taxon>Bacteria</taxon>
        <taxon>Bacillati</taxon>
        <taxon>Actinomycetota</taxon>
        <taxon>Actinomycetes</taxon>
        <taxon>Kitasatosporales</taxon>
        <taxon>Streptomycetaceae</taxon>
        <taxon>Kitasatospora</taxon>
    </lineage>
</organism>
<comment type="caution">
    <text evidence="4">The sequence shown here is derived from an EMBL/GenBank/DDBJ whole genome shotgun (WGS) entry which is preliminary data.</text>
</comment>
<proteinExistence type="predicted"/>
<dbReference type="Gene3D" id="1.10.10.10">
    <property type="entry name" value="Winged helix-like DNA-binding domain superfamily/Winged helix DNA-binding domain"/>
    <property type="match status" value="1"/>
</dbReference>
<dbReference type="PROSITE" id="PS50043">
    <property type="entry name" value="HTH_LUXR_2"/>
    <property type="match status" value="1"/>
</dbReference>
<dbReference type="PANTHER" id="PTHR16305:SF35">
    <property type="entry name" value="TRANSCRIPTIONAL ACTIVATOR DOMAIN"/>
    <property type="match status" value="1"/>
</dbReference>
<dbReference type="InterPro" id="IPR011990">
    <property type="entry name" value="TPR-like_helical_dom_sf"/>
</dbReference>
<dbReference type="CDD" id="cd06170">
    <property type="entry name" value="LuxR_C_like"/>
    <property type="match status" value="1"/>
</dbReference>